<evidence type="ECO:0000313" key="2">
    <source>
        <dbReference type="EMBL" id="KYG79882.1"/>
    </source>
</evidence>
<evidence type="ECO:0000259" key="1">
    <source>
        <dbReference type="Pfam" id="PF00551"/>
    </source>
</evidence>
<protein>
    <recommendedName>
        <fullName evidence="1">Formyl transferase N-terminal domain-containing protein</fullName>
    </recommendedName>
</protein>
<dbReference type="SUPFAM" id="SSF53328">
    <property type="entry name" value="Formyltransferase"/>
    <property type="match status" value="1"/>
</dbReference>
<dbReference type="RefSeq" id="WP_062302914.1">
    <property type="nucleotide sequence ID" value="NZ_LRPB01000048.1"/>
</dbReference>
<comment type="caution">
    <text evidence="2">The sequence shown here is derived from an EMBL/GenBank/DDBJ whole genome shotgun (WGS) entry which is preliminary data.</text>
</comment>
<evidence type="ECO:0000313" key="3">
    <source>
        <dbReference type="Proteomes" id="UP000075663"/>
    </source>
</evidence>
<dbReference type="InterPro" id="IPR002376">
    <property type="entry name" value="Formyl_transf_N"/>
</dbReference>
<accession>A0A150XMM2</accession>
<organism evidence="2 3">
    <name type="scientific">Roseivirga seohaensis</name>
    <dbReference type="NCBI Taxonomy" id="1914963"/>
    <lineage>
        <taxon>Bacteria</taxon>
        <taxon>Pseudomonadati</taxon>
        <taxon>Bacteroidota</taxon>
        <taxon>Cytophagia</taxon>
        <taxon>Cytophagales</taxon>
        <taxon>Roseivirgaceae</taxon>
        <taxon>Roseivirga</taxon>
    </lineage>
</organism>
<dbReference type="InterPro" id="IPR036477">
    <property type="entry name" value="Formyl_transf_N_sf"/>
</dbReference>
<dbReference type="Pfam" id="PF00551">
    <property type="entry name" value="Formyl_trans_N"/>
    <property type="match status" value="1"/>
</dbReference>
<dbReference type="AlphaFoldDB" id="A0A150XMM2"/>
<dbReference type="Gene3D" id="3.40.50.12230">
    <property type="match status" value="1"/>
</dbReference>
<proteinExistence type="predicted"/>
<gene>
    <name evidence="2" type="ORF">AWW67_11265</name>
</gene>
<dbReference type="Proteomes" id="UP000075663">
    <property type="component" value="Unassembled WGS sequence"/>
</dbReference>
<dbReference type="STRING" id="1914963.AWW67_11265"/>
<reference evidence="2 3" key="1">
    <citation type="submission" date="2016-01" db="EMBL/GenBank/DDBJ databases">
        <title>Genome sequencing of Roseivirga seohaensis SW-152.</title>
        <authorList>
            <person name="Selvaratnam C."/>
            <person name="Thevarajoo S."/>
            <person name="Goh K.M."/>
            <person name="Ee R."/>
            <person name="Chan K.-G."/>
            <person name="Chong C.S."/>
        </authorList>
    </citation>
    <scope>NUCLEOTIDE SEQUENCE [LARGE SCALE GENOMIC DNA]</scope>
    <source>
        <strain evidence="2 3">SW-152</strain>
    </source>
</reference>
<feature type="domain" description="Formyl transferase N-terminal" evidence="1">
    <location>
        <begin position="27"/>
        <end position="177"/>
    </location>
</feature>
<sequence length="262" mass="29489">MSKVKFLVIGDIPLATKVFRVLHNHPKVEVAAVLTLARSKVFANDPWEDKTCLYDEAQKYGIRTLHSQQEVVDAFEAGAFDYGISCRASIIYKPPFLNLFAKYLINMHGGILPARSGLHIANHCIIEGDTQSGGTLHIINEAIDAGDLLAREFFDLESTDTSYTVYRKTQFALFKAFSDNIDSIVDETIEAVPQSVYIANGEKKEYFNKKAIDKRKEIDLAIITPEELDRRVRGLDFPGHESAYTVINGNKIYMTTQPFFKS</sequence>
<dbReference type="EMBL" id="LRPB01000048">
    <property type="protein sequence ID" value="KYG79882.1"/>
    <property type="molecule type" value="Genomic_DNA"/>
</dbReference>
<name>A0A150XMM2_9BACT</name>